<feature type="region of interest" description="Disordered" evidence="1">
    <location>
        <begin position="122"/>
        <end position="231"/>
    </location>
</feature>
<dbReference type="SUPFAM" id="SSF48452">
    <property type="entry name" value="TPR-like"/>
    <property type="match status" value="1"/>
</dbReference>
<name>A0A8J5N037_HOMAM</name>
<dbReference type="GO" id="GO:0005783">
    <property type="term" value="C:endoplasmic reticulum"/>
    <property type="evidence" value="ECO:0007669"/>
    <property type="project" value="TreeGrafter"/>
</dbReference>
<gene>
    <name evidence="3" type="primary">ASPH-L</name>
    <name evidence="3" type="ORF">Hamer_G016176</name>
</gene>
<comment type="caution">
    <text evidence="3">The sequence shown here is derived from an EMBL/GenBank/DDBJ whole genome shotgun (WGS) entry which is preliminary data.</text>
</comment>
<protein>
    <submittedName>
        <fullName evidence="3">Aspartyl/asparaginyl beta-hydroxylase-like</fullName>
    </submittedName>
</protein>
<dbReference type="GO" id="GO:0062101">
    <property type="term" value="F:peptidyl-aspartic acid 3-dioxygenase activity"/>
    <property type="evidence" value="ECO:0007669"/>
    <property type="project" value="InterPro"/>
</dbReference>
<dbReference type="InterPro" id="IPR039038">
    <property type="entry name" value="ASPH"/>
</dbReference>
<keyword evidence="2" id="KW-0812">Transmembrane</keyword>
<keyword evidence="2" id="KW-1133">Transmembrane helix</keyword>
<dbReference type="PANTHER" id="PTHR12366">
    <property type="entry name" value="ASPARTYL/ASPARAGINYL BETA-HYDROXYLASE"/>
    <property type="match status" value="1"/>
</dbReference>
<sequence length="687" mass="75415">MANNTGKGHSTTNGDSSGVVAKIIFLILLVSLSVVVALILVELRGKQAGMEETVSVVHEAEDEVKEEEFAAPEIPTPSIHMDEEVIPEAPPLSHQDVEEEYEPIEATPPLEEYVQVVQETKEEIPPVEEKEVEEELVPEVAEPEDTFVEVDDEAPVEVQEEAAPAVDEPIEVTEAEDDTDESDEEQDLKDDDDDDDDDEDEDEDEVAGGKLGEEEVDEEEEDWSQYGKEGGAGLLTDAYLRVEALAEEVLAKEPNNEMVAQLAPHLSGVLRAMEAGQTEGLLDTLNHIQVILEDIKKRMEEGEHISYPGPPQSKDEEIPAPEAEQEPEVVIADSDLKEGSQTLAADTPVAESLATEELEPEPQVVGEPEPEPDAIGKSEPEALVAESEPQSTSEPQLEGSPDHDSVEANTVVEQLEEEEVVQDLDSPVAPAESGGVPEDVLSDIEAQIIPDDAPEEERTYVFPPAEEVEAVFPPAPAEGEELIPVDEVIPDPIHIEPLQESSEPLKEVLEDTQPPVYEKADITSEIDSNLREELDAAEKLITQNPGEALNSFGAILHHNPKSARAMYGRARSLDRLGELERSNSRLEQAIVTYRGVLDLADEDSNLVPLPLVRMAAENCIDRMIFRGFFGKAVRVQQRLLQRFPDDVKLRNKMGVTFLLMNQGSAAKEVFEAVLQQWPDDGFAQVSN</sequence>
<evidence type="ECO:0000256" key="1">
    <source>
        <dbReference type="SAM" id="MobiDB-lite"/>
    </source>
</evidence>
<proteinExistence type="predicted"/>
<evidence type="ECO:0000256" key="2">
    <source>
        <dbReference type="SAM" id="Phobius"/>
    </source>
</evidence>
<feature type="non-terminal residue" evidence="3">
    <location>
        <position position="687"/>
    </location>
</feature>
<dbReference type="AlphaFoldDB" id="A0A8J5N037"/>
<dbReference type="Proteomes" id="UP000747542">
    <property type="component" value="Unassembled WGS sequence"/>
</dbReference>
<feature type="compositionally biased region" description="Acidic residues" evidence="1">
    <location>
        <begin position="130"/>
        <end position="160"/>
    </location>
</feature>
<feature type="compositionally biased region" description="Acidic residues" evidence="1">
    <location>
        <begin position="168"/>
        <end position="206"/>
    </location>
</feature>
<dbReference type="EMBL" id="JAHLQT010014436">
    <property type="protein sequence ID" value="KAG7170360.1"/>
    <property type="molecule type" value="Genomic_DNA"/>
</dbReference>
<accession>A0A8J5N037</accession>
<evidence type="ECO:0000313" key="4">
    <source>
        <dbReference type="Proteomes" id="UP000747542"/>
    </source>
</evidence>
<dbReference type="InterPro" id="IPR011990">
    <property type="entry name" value="TPR-like_helical_dom_sf"/>
</dbReference>
<keyword evidence="4" id="KW-1185">Reference proteome</keyword>
<reference evidence="3" key="1">
    <citation type="journal article" date="2021" name="Sci. Adv.">
        <title>The American lobster genome reveals insights on longevity, neural, and immune adaptations.</title>
        <authorList>
            <person name="Polinski J.M."/>
            <person name="Zimin A.V."/>
            <person name="Clark K.F."/>
            <person name="Kohn A.B."/>
            <person name="Sadowski N."/>
            <person name="Timp W."/>
            <person name="Ptitsyn A."/>
            <person name="Khanna P."/>
            <person name="Romanova D.Y."/>
            <person name="Williams P."/>
            <person name="Greenwood S.J."/>
            <person name="Moroz L.L."/>
            <person name="Walt D.R."/>
            <person name="Bodnar A.G."/>
        </authorList>
    </citation>
    <scope>NUCLEOTIDE SEQUENCE</scope>
    <source>
        <strain evidence="3">GMGI-L3</strain>
    </source>
</reference>
<keyword evidence="2" id="KW-0472">Membrane</keyword>
<dbReference type="PANTHER" id="PTHR12366:SF29">
    <property type="entry name" value="ASPARTYL BETA-HYDROXYLASE, ISOFORM L"/>
    <property type="match status" value="1"/>
</dbReference>
<evidence type="ECO:0000313" key="3">
    <source>
        <dbReference type="EMBL" id="KAG7170360.1"/>
    </source>
</evidence>
<feature type="transmembrane region" description="Helical" evidence="2">
    <location>
        <begin position="20"/>
        <end position="41"/>
    </location>
</feature>
<feature type="region of interest" description="Disordered" evidence="1">
    <location>
        <begin position="303"/>
        <end position="440"/>
    </location>
</feature>
<organism evidence="3 4">
    <name type="scientific">Homarus americanus</name>
    <name type="common">American lobster</name>
    <dbReference type="NCBI Taxonomy" id="6706"/>
    <lineage>
        <taxon>Eukaryota</taxon>
        <taxon>Metazoa</taxon>
        <taxon>Ecdysozoa</taxon>
        <taxon>Arthropoda</taxon>
        <taxon>Crustacea</taxon>
        <taxon>Multicrustacea</taxon>
        <taxon>Malacostraca</taxon>
        <taxon>Eumalacostraca</taxon>
        <taxon>Eucarida</taxon>
        <taxon>Decapoda</taxon>
        <taxon>Pleocyemata</taxon>
        <taxon>Astacidea</taxon>
        <taxon>Nephropoidea</taxon>
        <taxon>Nephropidae</taxon>
        <taxon>Homarus</taxon>
    </lineage>
</organism>
<feature type="compositionally biased region" description="Acidic residues" evidence="1">
    <location>
        <begin position="214"/>
        <end position="223"/>
    </location>
</feature>
<dbReference type="Gene3D" id="1.25.40.10">
    <property type="entry name" value="Tetratricopeptide repeat domain"/>
    <property type="match status" value="1"/>
</dbReference>